<dbReference type="GO" id="GO:0020037">
    <property type="term" value="F:heme binding"/>
    <property type="evidence" value="ECO:0007669"/>
    <property type="project" value="TreeGrafter"/>
</dbReference>
<evidence type="ECO:0000256" key="12">
    <source>
        <dbReference type="ARBA" id="ARBA00023136"/>
    </source>
</evidence>
<keyword evidence="10 13" id="KW-1133">Transmembrane helix</keyword>
<gene>
    <name evidence="14" type="ORF">JCM10512_2800</name>
</gene>
<keyword evidence="8" id="KW-0479">Metal-binding</keyword>
<keyword evidence="12 13" id="KW-0472">Membrane</keyword>
<evidence type="ECO:0000256" key="4">
    <source>
        <dbReference type="ARBA" id="ARBA00022475"/>
    </source>
</evidence>
<organism evidence="14 15">
    <name type="scientific">Bacteroides reticulotermitis JCM 10512</name>
    <dbReference type="NCBI Taxonomy" id="1445607"/>
    <lineage>
        <taxon>Bacteria</taxon>
        <taxon>Pseudomonadati</taxon>
        <taxon>Bacteroidota</taxon>
        <taxon>Bacteroidia</taxon>
        <taxon>Bacteroidales</taxon>
        <taxon>Bacteroidaceae</taxon>
        <taxon>Bacteroides</taxon>
    </lineage>
</organism>
<dbReference type="GO" id="GO:0009055">
    <property type="term" value="F:electron transfer activity"/>
    <property type="evidence" value="ECO:0007669"/>
    <property type="project" value="InterPro"/>
</dbReference>
<dbReference type="PANTHER" id="PTHR30365:SF0">
    <property type="entry name" value="CYTOCHROME BD-I UBIQUINOL OXIDASE SUBUNIT 1"/>
    <property type="match status" value="1"/>
</dbReference>
<evidence type="ECO:0000256" key="7">
    <source>
        <dbReference type="ARBA" id="ARBA00022692"/>
    </source>
</evidence>
<evidence type="ECO:0000256" key="8">
    <source>
        <dbReference type="ARBA" id="ARBA00022723"/>
    </source>
</evidence>
<keyword evidence="6" id="KW-0349">Heme</keyword>
<evidence type="ECO:0000256" key="6">
    <source>
        <dbReference type="ARBA" id="ARBA00022617"/>
    </source>
</evidence>
<reference evidence="14 15" key="1">
    <citation type="journal article" date="2014" name="Genome Announc.">
        <title>Draft Genome Sequence of Bacteroides reticulotermitis Strain JCM 10512T, Isolated from the Gut of a Termite.</title>
        <authorList>
            <person name="Yuki M."/>
            <person name="Oshima K."/>
            <person name="Suda W."/>
            <person name="Sakamoto M."/>
            <person name="Iida T."/>
            <person name="Hattori M."/>
            <person name="Ohkuma M."/>
        </authorList>
    </citation>
    <scope>NUCLEOTIDE SEQUENCE [LARGE SCALE GENOMIC DNA]</scope>
    <source>
        <strain evidence="14 15">JCM 10512</strain>
    </source>
</reference>
<name>W4UTC4_9BACE</name>
<keyword evidence="11" id="KW-0408">Iron</keyword>
<dbReference type="EMBL" id="BAIV01000016">
    <property type="protein sequence ID" value="GAE84455.1"/>
    <property type="molecule type" value="Genomic_DNA"/>
</dbReference>
<dbReference type="Proteomes" id="UP000019131">
    <property type="component" value="Unassembled WGS sequence"/>
</dbReference>
<proteinExistence type="inferred from homology"/>
<keyword evidence="9" id="KW-0249">Electron transport</keyword>
<feature type="transmembrane region" description="Helical" evidence="13">
    <location>
        <begin position="126"/>
        <end position="146"/>
    </location>
</feature>
<dbReference type="GO" id="GO:0019646">
    <property type="term" value="P:aerobic electron transport chain"/>
    <property type="evidence" value="ECO:0007669"/>
    <property type="project" value="InterPro"/>
</dbReference>
<feature type="transmembrane region" description="Helical" evidence="13">
    <location>
        <begin position="90"/>
        <end position="114"/>
    </location>
</feature>
<evidence type="ECO:0000256" key="9">
    <source>
        <dbReference type="ARBA" id="ARBA00022982"/>
    </source>
</evidence>
<keyword evidence="15" id="KW-1185">Reference proteome</keyword>
<feature type="transmembrane region" description="Helical" evidence="13">
    <location>
        <begin position="177"/>
        <end position="199"/>
    </location>
</feature>
<evidence type="ECO:0000313" key="14">
    <source>
        <dbReference type="EMBL" id="GAE84455.1"/>
    </source>
</evidence>
<dbReference type="STRING" id="1445607.JCM10512_2800"/>
<evidence type="ECO:0000256" key="10">
    <source>
        <dbReference type="ARBA" id="ARBA00022989"/>
    </source>
</evidence>
<sequence length="207" mass="22980">MNAYVPGITNIIEGGYELKDGTKALSAVEKIERGKIAIGALAAYRAAKNAGNDEDAKVAYTVLMENISYFGYGYIKNVNDLVPNVPLNFYAFRIMVILGGYFILFFSVVLFLAYRKDLSKMRWMHWIALLTIPLGYIAGQAGWVVAECGRQPWAIRDMLPTSAAISKLDVSSVQTTFFIFLFLFTVMLIAGVGIMLRAIKKGPELKQ</sequence>
<protein>
    <submittedName>
        <fullName evidence="14">Cytochrome d ubiquinol oxidase</fullName>
    </submittedName>
</protein>
<evidence type="ECO:0000313" key="15">
    <source>
        <dbReference type="Proteomes" id="UP000019131"/>
    </source>
</evidence>
<dbReference type="GO" id="GO:0046872">
    <property type="term" value="F:metal ion binding"/>
    <property type="evidence" value="ECO:0007669"/>
    <property type="project" value="UniProtKB-KW"/>
</dbReference>
<dbReference type="AlphaFoldDB" id="W4UTC4"/>
<evidence type="ECO:0000256" key="11">
    <source>
        <dbReference type="ARBA" id="ARBA00023004"/>
    </source>
</evidence>
<dbReference type="GO" id="GO:0070069">
    <property type="term" value="C:cytochrome complex"/>
    <property type="evidence" value="ECO:0007669"/>
    <property type="project" value="InterPro"/>
</dbReference>
<keyword evidence="7 13" id="KW-0812">Transmembrane</keyword>
<keyword evidence="3" id="KW-0813">Transport</keyword>
<dbReference type="InterPro" id="IPR002585">
    <property type="entry name" value="Cyt-d_ubiquinol_oxidase_su_1"/>
</dbReference>
<evidence type="ECO:0000256" key="2">
    <source>
        <dbReference type="ARBA" id="ARBA00009819"/>
    </source>
</evidence>
<accession>W4UTC4</accession>
<keyword evidence="5" id="KW-0997">Cell inner membrane</keyword>
<dbReference type="GO" id="GO:0005886">
    <property type="term" value="C:plasma membrane"/>
    <property type="evidence" value="ECO:0007669"/>
    <property type="project" value="UniProtKB-SubCell"/>
</dbReference>
<comment type="subcellular location">
    <subcellularLocation>
        <location evidence="1">Cell inner membrane</location>
        <topology evidence="1">Multi-pass membrane protein</topology>
    </subcellularLocation>
</comment>
<evidence type="ECO:0000256" key="3">
    <source>
        <dbReference type="ARBA" id="ARBA00022448"/>
    </source>
</evidence>
<dbReference type="GO" id="GO:0016682">
    <property type="term" value="F:oxidoreductase activity, acting on diphenols and related substances as donors, oxygen as acceptor"/>
    <property type="evidence" value="ECO:0007669"/>
    <property type="project" value="TreeGrafter"/>
</dbReference>
<comment type="similarity">
    <text evidence="2">Belongs to the cytochrome ubiquinol oxidase subunit 1 family.</text>
</comment>
<evidence type="ECO:0000256" key="5">
    <source>
        <dbReference type="ARBA" id="ARBA00022519"/>
    </source>
</evidence>
<keyword evidence="4" id="KW-1003">Cell membrane</keyword>
<evidence type="ECO:0000256" key="13">
    <source>
        <dbReference type="SAM" id="Phobius"/>
    </source>
</evidence>
<dbReference type="Pfam" id="PF01654">
    <property type="entry name" value="Cyt_bd_oxida_I"/>
    <property type="match status" value="1"/>
</dbReference>
<dbReference type="PANTHER" id="PTHR30365">
    <property type="entry name" value="CYTOCHROME D UBIQUINOL OXIDASE"/>
    <property type="match status" value="1"/>
</dbReference>
<evidence type="ECO:0000256" key="1">
    <source>
        <dbReference type="ARBA" id="ARBA00004429"/>
    </source>
</evidence>
<comment type="caution">
    <text evidence="14">The sequence shown here is derived from an EMBL/GenBank/DDBJ whole genome shotgun (WGS) entry which is preliminary data.</text>
</comment>